<dbReference type="EMBL" id="LAVV01002321">
    <property type="protein sequence ID" value="KNZ62915.1"/>
    <property type="molecule type" value="Genomic_DNA"/>
</dbReference>
<accession>A0A0L6VRV2</accession>
<keyword evidence="3" id="KW-1185">Reference proteome</keyword>
<proteinExistence type="predicted"/>
<sequence length="31" mass="3776">MNLIFFFYVMITLRMRVKALLVSLYQCLNPH</sequence>
<dbReference type="Proteomes" id="UP000037035">
    <property type="component" value="Unassembled WGS sequence"/>
</dbReference>
<dbReference type="AlphaFoldDB" id="A0A0L6VRV2"/>
<name>A0A0L6VRV2_9BASI</name>
<feature type="signal peptide" evidence="1">
    <location>
        <begin position="1"/>
        <end position="19"/>
    </location>
</feature>
<keyword evidence="1" id="KW-0732">Signal</keyword>
<reference evidence="2 3" key="1">
    <citation type="submission" date="2015-08" db="EMBL/GenBank/DDBJ databases">
        <title>Next Generation Sequencing and Analysis of the Genome of Puccinia sorghi L Schw, the Causal Agent of Maize Common Rust.</title>
        <authorList>
            <person name="Rochi L."/>
            <person name="Burguener G."/>
            <person name="Darino M."/>
            <person name="Turjanski A."/>
            <person name="Kreff E."/>
            <person name="Dieguez M.J."/>
            <person name="Sacco F."/>
        </authorList>
    </citation>
    <scope>NUCLEOTIDE SEQUENCE [LARGE SCALE GENOMIC DNA]</scope>
    <source>
        <strain evidence="2 3">RO10H11247</strain>
    </source>
</reference>
<organism evidence="2 3">
    <name type="scientific">Puccinia sorghi</name>
    <dbReference type="NCBI Taxonomy" id="27349"/>
    <lineage>
        <taxon>Eukaryota</taxon>
        <taxon>Fungi</taxon>
        <taxon>Dikarya</taxon>
        <taxon>Basidiomycota</taxon>
        <taxon>Pucciniomycotina</taxon>
        <taxon>Pucciniomycetes</taxon>
        <taxon>Pucciniales</taxon>
        <taxon>Pucciniaceae</taxon>
        <taxon>Puccinia</taxon>
    </lineage>
</organism>
<evidence type="ECO:0000313" key="3">
    <source>
        <dbReference type="Proteomes" id="UP000037035"/>
    </source>
</evidence>
<evidence type="ECO:0000256" key="1">
    <source>
        <dbReference type="SAM" id="SignalP"/>
    </source>
</evidence>
<gene>
    <name evidence="2" type="ORF">VP01_1208g8</name>
</gene>
<feature type="chain" id="PRO_5005568522" evidence="1">
    <location>
        <begin position="20"/>
        <end position="31"/>
    </location>
</feature>
<dbReference type="VEuPathDB" id="FungiDB:VP01_1208g8"/>
<protein>
    <submittedName>
        <fullName evidence="2">Putative signal peptide protein</fullName>
    </submittedName>
</protein>
<comment type="caution">
    <text evidence="2">The sequence shown here is derived from an EMBL/GenBank/DDBJ whole genome shotgun (WGS) entry which is preliminary data.</text>
</comment>
<evidence type="ECO:0000313" key="2">
    <source>
        <dbReference type="EMBL" id="KNZ62915.1"/>
    </source>
</evidence>